<organism evidence="9 10">
    <name type="scientific">Aeromonas phage CF7</name>
    <dbReference type="NCBI Taxonomy" id="2507411"/>
    <lineage>
        <taxon>Viruses</taxon>
        <taxon>Duplodnaviria</taxon>
        <taxon>Heunggongvirae</taxon>
        <taxon>Uroviricota</taxon>
        <taxon>Caudoviricetes</taxon>
        <taxon>Autographivirales</taxon>
        <taxon>Autonotataviridae</taxon>
        <taxon>Melnykvirinae</taxon>
        <taxon>Ahphunavirus</taxon>
        <taxon>Ahphunavirus CF7</taxon>
    </lineage>
</organism>
<dbReference type="Gene3D" id="2.40.50.140">
    <property type="entry name" value="Nucleic acid-binding proteins"/>
    <property type="match status" value="1"/>
</dbReference>
<gene>
    <name evidence="9" type="ORF">CF7_46</name>
</gene>
<dbReference type="EMBL" id="MF683623">
    <property type="protein sequence ID" value="ASZ71992.1"/>
    <property type="molecule type" value="Genomic_DNA"/>
</dbReference>
<feature type="domain" description="ATP-dependent DNA ligase family profile" evidence="8">
    <location>
        <begin position="156"/>
        <end position="259"/>
    </location>
</feature>
<dbReference type="PROSITE" id="PS50160">
    <property type="entry name" value="DNA_LIGASE_A3"/>
    <property type="match status" value="1"/>
</dbReference>
<dbReference type="InterPro" id="IPR016059">
    <property type="entry name" value="DNA_ligase_ATP-dep_CS"/>
</dbReference>
<dbReference type="GO" id="GO:0006281">
    <property type="term" value="P:DNA repair"/>
    <property type="evidence" value="ECO:0007669"/>
    <property type="project" value="UniProtKB-KW"/>
</dbReference>
<dbReference type="PROSITE" id="PS00333">
    <property type="entry name" value="DNA_LIGASE_A2"/>
    <property type="match status" value="1"/>
</dbReference>
<dbReference type="PANTHER" id="PTHR47810:SF1">
    <property type="entry name" value="DNA LIGASE B"/>
    <property type="match status" value="1"/>
</dbReference>
<keyword evidence="4 9" id="KW-0436">Ligase</keyword>
<name>A0A249XLB6_9CAUD</name>
<evidence type="ECO:0000256" key="1">
    <source>
        <dbReference type="ARBA" id="ARBA00001968"/>
    </source>
</evidence>
<dbReference type="InterPro" id="IPR012340">
    <property type="entry name" value="NA-bd_OB-fold"/>
</dbReference>
<dbReference type="Gene3D" id="3.30.470.30">
    <property type="entry name" value="DNA ligase/mRNA capping enzyme"/>
    <property type="match status" value="1"/>
</dbReference>
<keyword evidence="10" id="KW-1185">Reference proteome</keyword>
<evidence type="ECO:0000256" key="5">
    <source>
        <dbReference type="ARBA" id="ARBA00022705"/>
    </source>
</evidence>
<dbReference type="SUPFAM" id="SSF50249">
    <property type="entry name" value="Nucleic acid-binding proteins"/>
    <property type="match status" value="1"/>
</dbReference>
<comment type="cofactor">
    <cofactor evidence="1">
        <name>a divalent metal cation</name>
        <dbReference type="ChEBI" id="CHEBI:60240"/>
    </cofactor>
</comment>
<dbReference type="GO" id="GO:0003910">
    <property type="term" value="F:DNA ligase (ATP) activity"/>
    <property type="evidence" value="ECO:0007669"/>
    <property type="project" value="InterPro"/>
</dbReference>
<evidence type="ECO:0000256" key="4">
    <source>
        <dbReference type="ARBA" id="ARBA00022598"/>
    </source>
</evidence>
<dbReference type="InterPro" id="IPR050326">
    <property type="entry name" value="NAD_dep_DNA_ligaseB"/>
</dbReference>
<evidence type="ECO:0000313" key="9">
    <source>
        <dbReference type="EMBL" id="ASZ71992.1"/>
    </source>
</evidence>
<proteinExistence type="inferred from homology"/>
<keyword evidence="7" id="KW-0234">DNA repair</keyword>
<dbReference type="PANTHER" id="PTHR47810">
    <property type="entry name" value="DNA LIGASE"/>
    <property type="match status" value="1"/>
</dbReference>
<dbReference type="GO" id="GO:0006310">
    <property type="term" value="P:DNA recombination"/>
    <property type="evidence" value="ECO:0007669"/>
    <property type="project" value="InterPro"/>
</dbReference>
<accession>A0A249XLB6</accession>
<evidence type="ECO:0000256" key="3">
    <source>
        <dbReference type="ARBA" id="ARBA00013308"/>
    </source>
</evidence>
<keyword evidence="5" id="KW-0235">DNA replication</keyword>
<dbReference type="SUPFAM" id="SSF56091">
    <property type="entry name" value="DNA ligase/mRNA capping enzyme, catalytic domain"/>
    <property type="match status" value="1"/>
</dbReference>
<dbReference type="GO" id="GO:0006260">
    <property type="term" value="P:DNA replication"/>
    <property type="evidence" value="ECO:0007669"/>
    <property type="project" value="UniProtKB-KW"/>
</dbReference>
<protein>
    <recommendedName>
        <fullName evidence="3">DNA ligase</fullName>
    </recommendedName>
</protein>
<evidence type="ECO:0000256" key="2">
    <source>
        <dbReference type="ARBA" id="ARBA00007572"/>
    </source>
</evidence>
<evidence type="ECO:0000313" key="10">
    <source>
        <dbReference type="Proteomes" id="UP000230617"/>
    </source>
</evidence>
<evidence type="ECO:0000256" key="7">
    <source>
        <dbReference type="ARBA" id="ARBA00023204"/>
    </source>
</evidence>
<dbReference type="GO" id="GO:0005524">
    <property type="term" value="F:ATP binding"/>
    <property type="evidence" value="ECO:0007669"/>
    <property type="project" value="InterPro"/>
</dbReference>
<comment type="similarity">
    <text evidence="2">Belongs to the ATP-dependent DNA ligase family.</text>
</comment>
<dbReference type="Pfam" id="PF01068">
    <property type="entry name" value="DNA_ligase_A_M"/>
    <property type="match status" value="1"/>
</dbReference>
<dbReference type="Proteomes" id="UP000230617">
    <property type="component" value="Segment"/>
</dbReference>
<evidence type="ECO:0000259" key="8">
    <source>
        <dbReference type="PROSITE" id="PS50160"/>
    </source>
</evidence>
<evidence type="ECO:0000256" key="6">
    <source>
        <dbReference type="ARBA" id="ARBA00022763"/>
    </source>
</evidence>
<reference evidence="10" key="1">
    <citation type="submission" date="2017-08" db="EMBL/GenBank/DDBJ databases">
        <title>Complete genome sequence of Aeromonas hydrophila bacteriophage Ahp1.</title>
        <authorList>
            <person name="Tyagi A."/>
            <person name="Kumar N."/>
            <person name="Singh N.K."/>
            <person name="Kaur S."/>
        </authorList>
    </citation>
    <scope>NUCLEOTIDE SEQUENCE [LARGE SCALE GENOMIC DNA]</scope>
</reference>
<dbReference type="InterPro" id="IPR012310">
    <property type="entry name" value="DNA_ligase_ATP-dep_cent"/>
</dbReference>
<sequence length="317" mass="36227">MADLIVMKGVKYTLARLKKWLKEDGVVWADIKRDEFRCLVTIIDNKAEGTRDVHYLSASGKTEHANVPHELDDVFLDLCDQTGQTQFDCGLMVNNSFDLTRRVLRAANKPYDLTGGIHHTITEGTKKNPILVFEGRLRLEVFLYDLPEDGDGYMIRRDYMEQLASDHPEWLRTTTGRRCTTVAEVEGMFEDAINDGHEGLMVKRIAYEWTSSRTSDWMKMKPEDERDGVIIGWNPGTVGTEFEGMVGSVIVEFIDGSKASCSGMDLPTRRDMTEHFVSKYLGKIAEVHYMQRDSQGGYRHPNFYRLHPEKTNIAQCD</sequence>
<keyword evidence="6" id="KW-0227">DNA damage</keyword>